<gene>
    <name evidence="2" type="ORF">SAMN04487834_100919</name>
</gene>
<evidence type="ECO:0000259" key="1">
    <source>
        <dbReference type="Pfam" id="PF00882"/>
    </source>
</evidence>
<sequence length="252" mass="29958">MPASYTHQCFGDDLLRYMNSDHKTLIKQYKNLFNLGLQGPDLLFYYHPLKKNRVQDIGIKMHQLPARSFFEESFQFDDDATLVYLIGFALHYLLDSRAHPVINKVTHDDFEHYELERDLDMRFLSDRHPAIMSTAASFIADEQASKTIGHVLHITDKEAYKAIKSFRFYNNLVYNEYHDVRMILKKLTALLHIPFTNMFVVDKPSTKYVDDVKEVRYWYMIALREAIEIMPQFIDAYYNKKSLSERFDHNYE</sequence>
<reference evidence="3" key="1">
    <citation type="submission" date="2016-10" db="EMBL/GenBank/DDBJ databases">
        <authorList>
            <person name="Varghese N."/>
        </authorList>
    </citation>
    <scope>NUCLEOTIDE SEQUENCE [LARGE SCALE GENOMIC DNA]</scope>
    <source>
        <strain evidence="3">DSM 20406</strain>
    </source>
</reference>
<protein>
    <submittedName>
        <fullName evidence="2">Zinc dependent phospholipase C</fullName>
    </submittedName>
</protein>
<dbReference type="Pfam" id="PF00882">
    <property type="entry name" value="Zn_dep_PLPC"/>
    <property type="match status" value="1"/>
</dbReference>
<proteinExistence type="predicted"/>
<organism evidence="2 3">
    <name type="scientific">Sharpea azabuensis</name>
    <dbReference type="NCBI Taxonomy" id="322505"/>
    <lineage>
        <taxon>Bacteria</taxon>
        <taxon>Bacillati</taxon>
        <taxon>Bacillota</taxon>
        <taxon>Erysipelotrichia</taxon>
        <taxon>Erysipelotrichales</taxon>
        <taxon>Coprobacillaceae</taxon>
        <taxon>Sharpea</taxon>
    </lineage>
</organism>
<dbReference type="EMBL" id="FNYK01000009">
    <property type="protein sequence ID" value="SEI55275.1"/>
    <property type="molecule type" value="Genomic_DNA"/>
</dbReference>
<keyword evidence="3" id="KW-1185">Reference proteome</keyword>
<dbReference type="eggNOG" id="COG0770">
    <property type="taxonomic scope" value="Bacteria"/>
</dbReference>
<accession>A0A1H6RUQ8</accession>
<dbReference type="STRING" id="322505.SAMN04487836_1424"/>
<dbReference type="InterPro" id="IPR029002">
    <property type="entry name" value="PLPC/GPLD1"/>
</dbReference>
<evidence type="ECO:0000313" key="3">
    <source>
        <dbReference type="Proteomes" id="UP000183028"/>
    </source>
</evidence>
<evidence type="ECO:0000313" key="2">
    <source>
        <dbReference type="EMBL" id="SEI55275.1"/>
    </source>
</evidence>
<dbReference type="OrthoDB" id="9810528at2"/>
<name>A0A1H6RUQ8_9FIRM</name>
<dbReference type="Proteomes" id="UP000183028">
    <property type="component" value="Unassembled WGS sequence"/>
</dbReference>
<feature type="domain" description="Phospholipase C/D" evidence="1">
    <location>
        <begin position="6"/>
        <end position="150"/>
    </location>
</feature>
<dbReference type="RefSeq" id="WP_074731401.1">
    <property type="nucleotide sequence ID" value="NZ_CACVTN010000045.1"/>
</dbReference>
<dbReference type="AlphaFoldDB" id="A0A1H6RUQ8"/>